<evidence type="ECO:0008006" key="10">
    <source>
        <dbReference type="Google" id="ProtNLM"/>
    </source>
</evidence>
<dbReference type="InterPro" id="IPR009006">
    <property type="entry name" value="Ala_racemase/Decarboxylase_C"/>
</dbReference>
<feature type="domain" description="Orn/DAP/Arg decarboxylase 2 C-terminal" evidence="7">
    <location>
        <begin position="187"/>
        <end position="309"/>
    </location>
</feature>
<gene>
    <name evidence="8" type="ORF">CBR_g46282</name>
</gene>
<dbReference type="InterPro" id="IPR043502">
    <property type="entry name" value="DNA/RNA_pol_sf"/>
</dbReference>
<dbReference type="PRINTS" id="PR01181">
    <property type="entry name" value="DAPDCRBXLASE"/>
</dbReference>
<dbReference type="SUPFAM" id="SSF56672">
    <property type="entry name" value="DNA/RNA polymerases"/>
    <property type="match status" value="1"/>
</dbReference>
<dbReference type="STRING" id="69332.A0A388K3Z1"/>
<evidence type="ECO:0000256" key="3">
    <source>
        <dbReference type="ARBA" id="ARBA00022898"/>
    </source>
</evidence>
<evidence type="ECO:0000256" key="2">
    <source>
        <dbReference type="ARBA" id="ARBA00022793"/>
    </source>
</evidence>
<name>A0A388K3Z1_CHABU</name>
<dbReference type="Gene3D" id="3.30.70.270">
    <property type="match status" value="2"/>
</dbReference>
<dbReference type="InterPro" id="IPR002986">
    <property type="entry name" value="DAP_deCOOHase_LysA"/>
</dbReference>
<comment type="caution">
    <text evidence="8">The sequence shown here is derived from an EMBL/GenBank/DDBJ whole genome shotgun (WGS) entry which is preliminary data.</text>
</comment>
<keyword evidence="4" id="KW-0456">Lyase</keyword>
<organism evidence="8 9">
    <name type="scientific">Chara braunii</name>
    <name type="common">Braun's stonewort</name>
    <dbReference type="NCBI Taxonomy" id="69332"/>
    <lineage>
        <taxon>Eukaryota</taxon>
        <taxon>Viridiplantae</taxon>
        <taxon>Streptophyta</taxon>
        <taxon>Charophyceae</taxon>
        <taxon>Charales</taxon>
        <taxon>Characeae</taxon>
        <taxon>Chara</taxon>
    </lineage>
</organism>
<evidence type="ECO:0000256" key="4">
    <source>
        <dbReference type="ARBA" id="ARBA00023239"/>
    </source>
</evidence>
<proteinExistence type="inferred from homology"/>
<dbReference type="OrthoDB" id="5034579at2759"/>
<dbReference type="InterPro" id="IPR000183">
    <property type="entry name" value="Orn/DAP/Arg_de-COase"/>
</dbReference>
<evidence type="ECO:0000256" key="1">
    <source>
        <dbReference type="ARBA" id="ARBA00001933"/>
    </source>
</evidence>
<sequence>MVRNMVEEECGEVLGTVRGRARDEVGTFGQAADNDVDVIMPAVGFGEAAHEVHGDGLPPIGRFVVVYRDDILIFSKSMEEHLKHLEEVMAILKKTQLHLNLEKFEFGKDSAIYLGHRLSAAGLEPEATKVEVIRNWPRAVNIRELRAFLGLASYYRQFVPRFSIVAHPLSRLTSKNVPYSWDAACTNAFQALKEALVRNLVAEQGLHLIIEPGRSMVANSSALVMRVTGVKSNGNKDFIVVDGSMAELIRPSLYDAYQHIEFVSPPPRGADLKTYDVVGPVCESADFLGKDRLLPTPERGMGIVVLDAGAYCMSMASAYNLRMRPPEYWVTEGGKLEKIRHGETLSDHLKFFENL</sequence>
<dbReference type="Proteomes" id="UP000265515">
    <property type="component" value="Unassembled WGS sequence"/>
</dbReference>
<dbReference type="SUPFAM" id="SSF50621">
    <property type="entry name" value="Alanine racemase C-terminal domain-like"/>
    <property type="match status" value="1"/>
</dbReference>
<keyword evidence="9" id="KW-1185">Reference proteome</keyword>
<accession>A0A388K3Z1</accession>
<dbReference type="EMBL" id="BFEA01000053">
    <property type="protein sequence ID" value="GBG64736.1"/>
    <property type="molecule type" value="Genomic_DNA"/>
</dbReference>
<dbReference type="InterPro" id="IPR000477">
    <property type="entry name" value="RT_dom"/>
</dbReference>
<dbReference type="PANTHER" id="PTHR43727">
    <property type="entry name" value="DIAMINOPIMELATE DECARBOXYLASE"/>
    <property type="match status" value="1"/>
</dbReference>
<evidence type="ECO:0000313" key="9">
    <source>
        <dbReference type="Proteomes" id="UP000265515"/>
    </source>
</evidence>
<dbReference type="InterPro" id="IPR043128">
    <property type="entry name" value="Rev_trsase/Diguanyl_cyclase"/>
</dbReference>
<dbReference type="GO" id="GO:0008836">
    <property type="term" value="F:diaminopimelate decarboxylase activity"/>
    <property type="evidence" value="ECO:0007669"/>
    <property type="project" value="InterPro"/>
</dbReference>
<protein>
    <recommendedName>
        <fullName evidence="10">Reverse transcriptase domain-containing protein</fullName>
    </recommendedName>
</protein>
<dbReference type="GO" id="GO:0009089">
    <property type="term" value="P:lysine biosynthetic process via diaminopimelate"/>
    <property type="evidence" value="ECO:0007669"/>
    <property type="project" value="InterPro"/>
</dbReference>
<dbReference type="GO" id="GO:0009507">
    <property type="term" value="C:chloroplast"/>
    <property type="evidence" value="ECO:0007669"/>
    <property type="project" value="TreeGrafter"/>
</dbReference>
<dbReference type="Pfam" id="PF00078">
    <property type="entry name" value="RVT_1"/>
    <property type="match status" value="1"/>
</dbReference>
<evidence type="ECO:0000313" key="8">
    <source>
        <dbReference type="EMBL" id="GBG64736.1"/>
    </source>
</evidence>
<evidence type="ECO:0000256" key="5">
    <source>
        <dbReference type="RuleBase" id="RU003737"/>
    </source>
</evidence>
<dbReference type="FunFam" id="2.40.37.10:FF:000003">
    <property type="entry name" value="Diaminopimelate decarboxylase"/>
    <property type="match status" value="1"/>
</dbReference>
<evidence type="ECO:0000259" key="7">
    <source>
        <dbReference type="Pfam" id="PF00278"/>
    </source>
</evidence>
<comment type="similarity">
    <text evidence="5">Belongs to the Orn/Lys/Arg decarboxylase class-II family.</text>
</comment>
<dbReference type="PRINTS" id="PR01179">
    <property type="entry name" value="ODADCRBXLASE"/>
</dbReference>
<dbReference type="Pfam" id="PF00278">
    <property type="entry name" value="Orn_DAP_Arg_deC"/>
    <property type="match status" value="1"/>
</dbReference>
<dbReference type="Gene3D" id="2.40.37.10">
    <property type="entry name" value="Lyase, Ornithine Decarboxylase, Chain A, domain 1"/>
    <property type="match status" value="1"/>
</dbReference>
<evidence type="ECO:0000259" key="6">
    <source>
        <dbReference type="Pfam" id="PF00078"/>
    </source>
</evidence>
<reference evidence="8 9" key="1">
    <citation type="journal article" date="2018" name="Cell">
        <title>The Chara Genome: Secondary Complexity and Implications for Plant Terrestrialization.</title>
        <authorList>
            <person name="Nishiyama T."/>
            <person name="Sakayama H."/>
            <person name="Vries J.D."/>
            <person name="Buschmann H."/>
            <person name="Saint-Marcoux D."/>
            <person name="Ullrich K.K."/>
            <person name="Haas F.B."/>
            <person name="Vanderstraeten L."/>
            <person name="Becker D."/>
            <person name="Lang D."/>
            <person name="Vosolsobe S."/>
            <person name="Rombauts S."/>
            <person name="Wilhelmsson P.K.I."/>
            <person name="Janitza P."/>
            <person name="Kern R."/>
            <person name="Heyl A."/>
            <person name="Rumpler F."/>
            <person name="Villalobos L.I.A.C."/>
            <person name="Clay J.M."/>
            <person name="Skokan R."/>
            <person name="Toyoda A."/>
            <person name="Suzuki Y."/>
            <person name="Kagoshima H."/>
            <person name="Schijlen E."/>
            <person name="Tajeshwar N."/>
            <person name="Catarino B."/>
            <person name="Hetherington A.J."/>
            <person name="Saltykova A."/>
            <person name="Bonnot C."/>
            <person name="Breuninger H."/>
            <person name="Symeonidi A."/>
            <person name="Radhakrishnan G.V."/>
            <person name="Van Nieuwerburgh F."/>
            <person name="Deforce D."/>
            <person name="Chang C."/>
            <person name="Karol K.G."/>
            <person name="Hedrich R."/>
            <person name="Ulvskov P."/>
            <person name="Glockner G."/>
            <person name="Delwiche C.F."/>
            <person name="Petrasek J."/>
            <person name="Van de Peer Y."/>
            <person name="Friml J."/>
            <person name="Beilby M."/>
            <person name="Dolan L."/>
            <person name="Kohara Y."/>
            <person name="Sugano S."/>
            <person name="Fujiyama A."/>
            <person name="Delaux P.-M."/>
            <person name="Quint M."/>
            <person name="TheiBen G."/>
            <person name="Hagemann M."/>
            <person name="Harholt J."/>
            <person name="Dunand C."/>
            <person name="Zachgo S."/>
            <person name="Langdale J."/>
            <person name="Maumus F."/>
            <person name="Straeten D.V.D."/>
            <person name="Gould S.B."/>
            <person name="Rensing S.A."/>
        </authorList>
    </citation>
    <scope>NUCLEOTIDE SEQUENCE [LARGE SCALE GENOMIC DNA]</scope>
    <source>
        <strain evidence="8 9">S276</strain>
    </source>
</reference>
<dbReference type="Gramene" id="GBG64736">
    <property type="protein sequence ID" value="GBG64736"/>
    <property type="gene ID" value="CBR_g46282"/>
</dbReference>
<dbReference type="FunFam" id="3.30.70.270:FF:000020">
    <property type="entry name" value="Transposon Tf2-6 polyprotein-like Protein"/>
    <property type="match status" value="1"/>
</dbReference>
<feature type="domain" description="Reverse transcriptase" evidence="6">
    <location>
        <begin position="61"/>
        <end position="118"/>
    </location>
</feature>
<keyword evidence="3" id="KW-0663">Pyridoxal phosphate</keyword>
<dbReference type="PANTHER" id="PTHR43727:SF2">
    <property type="entry name" value="GROUP IV DECARBOXYLASE"/>
    <property type="match status" value="1"/>
</dbReference>
<dbReference type="InterPro" id="IPR022643">
    <property type="entry name" value="De-COase2_C"/>
</dbReference>
<keyword evidence="2" id="KW-0210">Decarboxylase</keyword>
<comment type="cofactor">
    <cofactor evidence="1">
        <name>pyridoxal 5'-phosphate</name>
        <dbReference type="ChEBI" id="CHEBI:597326"/>
    </cofactor>
</comment>
<dbReference type="AlphaFoldDB" id="A0A388K3Z1"/>